<keyword evidence="4" id="KW-0378">Hydrolase</keyword>
<dbReference type="Gene3D" id="3.20.20.80">
    <property type="entry name" value="Glycosidases"/>
    <property type="match status" value="1"/>
</dbReference>
<reference evidence="5 6" key="1">
    <citation type="journal article" date="2024" name="G3 (Bethesda)">
        <title>Genome assembly of Hibiscus sabdariffa L. provides insights into metabolisms of medicinal natural products.</title>
        <authorList>
            <person name="Kim T."/>
        </authorList>
    </citation>
    <scope>NUCLEOTIDE SEQUENCE [LARGE SCALE GENOMIC DNA]</scope>
    <source>
        <strain evidence="5">TK-2024</strain>
        <tissue evidence="5">Old leaves</tissue>
    </source>
</reference>
<dbReference type="EC" id="3.2.1.2" evidence="4"/>
<dbReference type="Pfam" id="PF01373">
    <property type="entry name" value="Glyco_hydro_14"/>
    <property type="match status" value="1"/>
</dbReference>
<keyword evidence="4" id="KW-0326">Glycosidase</keyword>
<dbReference type="InterPro" id="IPR017853">
    <property type="entry name" value="GH"/>
</dbReference>
<dbReference type="PANTHER" id="PTHR31352">
    <property type="entry name" value="BETA-AMYLASE 1, CHLOROPLASTIC"/>
    <property type="match status" value="1"/>
</dbReference>
<accession>A0ABR2BYB3</accession>
<protein>
    <recommendedName>
        <fullName evidence="4">Beta-amylase</fullName>
        <ecNumber evidence="4">3.2.1.2</ecNumber>
    </recommendedName>
</protein>
<dbReference type="Proteomes" id="UP001472677">
    <property type="component" value="Unassembled WGS sequence"/>
</dbReference>
<keyword evidence="2 4" id="KW-0119">Carbohydrate metabolism</keyword>
<organism evidence="5 6">
    <name type="scientific">Hibiscus sabdariffa</name>
    <name type="common">roselle</name>
    <dbReference type="NCBI Taxonomy" id="183260"/>
    <lineage>
        <taxon>Eukaryota</taxon>
        <taxon>Viridiplantae</taxon>
        <taxon>Streptophyta</taxon>
        <taxon>Embryophyta</taxon>
        <taxon>Tracheophyta</taxon>
        <taxon>Spermatophyta</taxon>
        <taxon>Magnoliopsida</taxon>
        <taxon>eudicotyledons</taxon>
        <taxon>Gunneridae</taxon>
        <taxon>Pentapetalae</taxon>
        <taxon>rosids</taxon>
        <taxon>malvids</taxon>
        <taxon>Malvales</taxon>
        <taxon>Malvaceae</taxon>
        <taxon>Malvoideae</taxon>
        <taxon>Hibiscus</taxon>
    </lineage>
</organism>
<evidence type="ECO:0000256" key="1">
    <source>
        <dbReference type="ARBA" id="ARBA00005652"/>
    </source>
</evidence>
<keyword evidence="3 4" id="KW-0624">Polysaccharide degradation</keyword>
<dbReference type="PRINTS" id="PR00750">
    <property type="entry name" value="BETAAMYLASE"/>
</dbReference>
<evidence type="ECO:0000256" key="2">
    <source>
        <dbReference type="ARBA" id="ARBA00023277"/>
    </source>
</evidence>
<evidence type="ECO:0000313" key="6">
    <source>
        <dbReference type="Proteomes" id="UP001472677"/>
    </source>
</evidence>
<dbReference type="PANTHER" id="PTHR31352:SF3">
    <property type="entry name" value="INACTIVE BETA-AMYLASE 9"/>
    <property type="match status" value="1"/>
</dbReference>
<dbReference type="EMBL" id="JBBPBM010000075">
    <property type="protein sequence ID" value="KAK8512101.1"/>
    <property type="molecule type" value="Genomic_DNA"/>
</dbReference>
<keyword evidence="6" id="KW-1185">Reference proteome</keyword>
<name>A0ABR2BYB3_9ROSI</name>
<comment type="catalytic activity">
    <reaction evidence="4">
        <text>Hydrolysis of (1-&gt;4)-alpha-D-glucosidic linkages in polysaccharides so as to remove successive maltose units from the non-reducing ends of the chains.</text>
        <dbReference type="EC" id="3.2.1.2"/>
    </reaction>
</comment>
<sequence length="538" mass="60171">MEVSAMSSSQAKICKTELGYRDLRFCFGKTNYKNKTFYRKPNNVSFDKQISRLRKADVRFTVKAVHSEPILEAKSSTSPKSLDRLRLFVGLPLDAVSDGNTVNQARAIAAGLKALKLLGVEGVELPVWWGVVENEEMGKYDWSGYLAVAEMVQKAGLKLHISLCFHASGQPKIALPKWVMKIGESQSIFFTDRLGQHYREFLSRAVDDLAVLDGKTPIQAYQDFCESFKSAFSAFVGSTITGISMGLGPDGELRYPSHHKPAKSGTITGVGEFQCYDTNMLNLLKQHAEANGNPLWGLGGPHDVPTYDQSPNLNTFFNDHSGSWESPYGDFFLSWYSSELVSHGNRLLSLASSIFVDSEVNVYGKVPLMHSWYKTRAHPSELTAGFYNTASRNGYEAVAEMFARNSCKIILPGMDLSDKHQPHDSLSSPESLLAQIRTTCNKHRVEVAGKNLASGGLEQVKKNMLGENPIELFTYQRMGAHFFSPEHFPSFTEFVRTLNQPELQPDDLPPEEQELCTWRKGKTCCDYSWISITMVFEM</sequence>
<comment type="caution">
    <text evidence="5">The sequence shown here is derived from an EMBL/GenBank/DDBJ whole genome shotgun (WGS) entry which is preliminary data.</text>
</comment>
<evidence type="ECO:0000313" key="5">
    <source>
        <dbReference type="EMBL" id="KAK8512101.1"/>
    </source>
</evidence>
<evidence type="ECO:0000256" key="4">
    <source>
        <dbReference type="RuleBase" id="RU000509"/>
    </source>
</evidence>
<comment type="similarity">
    <text evidence="1 4">Belongs to the glycosyl hydrolase 14 family.</text>
</comment>
<dbReference type="InterPro" id="IPR001554">
    <property type="entry name" value="Glyco_hydro_14"/>
</dbReference>
<proteinExistence type="inferred from homology"/>
<gene>
    <name evidence="5" type="ORF">V6N12_018582</name>
</gene>
<dbReference type="SUPFAM" id="SSF51445">
    <property type="entry name" value="(Trans)glycosidases"/>
    <property type="match status" value="1"/>
</dbReference>
<evidence type="ECO:0000256" key="3">
    <source>
        <dbReference type="ARBA" id="ARBA00023326"/>
    </source>
</evidence>